<feature type="transmembrane region" description="Helical" evidence="1">
    <location>
        <begin position="96"/>
        <end position="116"/>
    </location>
</feature>
<comment type="caution">
    <text evidence="2">The sequence shown here is derived from an EMBL/GenBank/DDBJ whole genome shotgun (WGS) entry which is preliminary data.</text>
</comment>
<evidence type="ECO:0000313" key="3">
    <source>
        <dbReference type="Proteomes" id="UP001642484"/>
    </source>
</evidence>
<sequence>MVWRSAYSSGVPRPLMRGVAHGIIGLKIIQAPEGIDGMHRVGQIDGESAKTLMAPYLIWRVRKKPRLRLMMVATCGGCICSAFLHCVPWGQRNWEQRALTIDFIGICAGLTGHIFSWEWDLQGFYSKILAGAALLNCLLYTVVLLCKLYQEQEMLVALRGFSGMQLGLQLAMLVAAQRRMRTMPRVLASIGPPLALAYFRRFGAFDAEESGPLPVLAGVWSPHEWYHLMVASVHATQLSELHKIEAPEKEKI</sequence>
<keyword evidence="1" id="KW-1133">Transmembrane helix</keyword>
<accession>A0ABP0L567</accession>
<evidence type="ECO:0000256" key="1">
    <source>
        <dbReference type="SAM" id="Phobius"/>
    </source>
</evidence>
<evidence type="ECO:0008006" key="4">
    <source>
        <dbReference type="Google" id="ProtNLM"/>
    </source>
</evidence>
<dbReference type="EMBL" id="CAXAMN010011112">
    <property type="protein sequence ID" value="CAK9033754.1"/>
    <property type="molecule type" value="Genomic_DNA"/>
</dbReference>
<dbReference type="Proteomes" id="UP001642484">
    <property type="component" value="Unassembled WGS sequence"/>
</dbReference>
<evidence type="ECO:0000313" key="2">
    <source>
        <dbReference type="EMBL" id="CAK9033754.1"/>
    </source>
</evidence>
<name>A0ABP0L567_9DINO</name>
<keyword evidence="1" id="KW-0472">Membrane</keyword>
<feature type="transmembrane region" description="Helical" evidence="1">
    <location>
        <begin position="128"/>
        <end position="150"/>
    </location>
</feature>
<feature type="transmembrane region" description="Helical" evidence="1">
    <location>
        <begin position="156"/>
        <end position="176"/>
    </location>
</feature>
<gene>
    <name evidence="2" type="ORF">CCMP2556_LOCUS19184</name>
</gene>
<feature type="transmembrane region" description="Helical" evidence="1">
    <location>
        <begin position="69"/>
        <end position="90"/>
    </location>
</feature>
<reference evidence="2 3" key="1">
    <citation type="submission" date="2024-02" db="EMBL/GenBank/DDBJ databases">
        <authorList>
            <person name="Chen Y."/>
            <person name="Shah S."/>
            <person name="Dougan E. K."/>
            <person name="Thang M."/>
            <person name="Chan C."/>
        </authorList>
    </citation>
    <scope>NUCLEOTIDE SEQUENCE [LARGE SCALE GENOMIC DNA]</scope>
</reference>
<proteinExistence type="predicted"/>
<keyword evidence="3" id="KW-1185">Reference proteome</keyword>
<protein>
    <recommendedName>
        <fullName evidence="4">Post-GPI attachment to proteins factor 3</fullName>
    </recommendedName>
</protein>
<organism evidence="2 3">
    <name type="scientific">Durusdinium trenchii</name>
    <dbReference type="NCBI Taxonomy" id="1381693"/>
    <lineage>
        <taxon>Eukaryota</taxon>
        <taxon>Sar</taxon>
        <taxon>Alveolata</taxon>
        <taxon>Dinophyceae</taxon>
        <taxon>Suessiales</taxon>
        <taxon>Symbiodiniaceae</taxon>
        <taxon>Durusdinium</taxon>
    </lineage>
</organism>
<keyword evidence="1" id="KW-0812">Transmembrane</keyword>